<dbReference type="RefSeq" id="WP_091428733.1">
    <property type="nucleotide sequence ID" value="NZ_FNMV01000001.1"/>
</dbReference>
<feature type="transmembrane region" description="Helical" evidence="1">
    <location>
        <begin position="147"/>
        <end position="177"/>
    </location>
</feature>
<keyword evidence="1" id="KW-1133">Transmembrane helix</keyword>
<feature type="transmembrane region" description="Helical" evidence="1">
    <location>
        <begin position="100"/>
        <end position="118"/>
    </location>
</feature>
<feature type="transmembrane region" description="Helical" evidence="1">
    <location>
        <begin position="189"/>
        <end position="207"/>
    </location>
</feature>
<keyword evidence="3" id="KW-1185">Reference proteome</keyword>
<dbReference type="Proteomes" id="UP000198569">
    <property type="component" value="Unassembled WGS sequence"/>
</dbReference>
<evidence type="ECO:0000256" key="1">
    <source>
        <dbReference type="SAM" id="Phobius"/>
    </source>
</evidence>
<feature type="transmembrane region" description="Helical" evidence="1">
    <location>
        <begin position="303"/>
        <end position="321"/>
    </location>
</feature>
<dbReference type="AlphaFoldDB" id="A0A1H2QWA4"/>
<name>A0A1H2QWA4_9FLAO</name>
<feature type="transmembrane region" description="Helical" evidence="1">
    <location>
        <begin position="70"/>
        <end position="88"/>
    </location>
</feature>
<organism evidence="2 3">
    <name type="scientific">Flavobacterium degerlachei</name>
    <dbReference type="NCBI Taxonomy" id="229203"/>
    <lineage>
        <taxon>Bacteria</taxon>
        <taxon>Pseudomonadati</taxon>
        <taxon>Bacteroidota</taxon>
        <taxon>Flavobacteriia</taxon>
        <taxon>Flavobacteriales</taxon>
        <taxon>Flavobacteriaceae</taxon>
        <taxon>Flavobacterium</taxon>
    </lineage>
</organism>
<sequence>MRTLVKKNKAVFIGLFFCNLLVAFLTPYILPERYFNDTVIIVFDKGREIGWFGSYPFAIMFYKLTGLRHLSFFLIALIQFPIVTYILYKIGVPHNFHKLNVKNILVYIGLLLLGIYMSMPTKEFITFLMFCTIPFIFQSNKKPVFKIAFSLILIACFSFFRPYYLLMPIFAIGMYLLSFIKFENKTISIIFYGILIAIFLSLSHGAIRGEYISKQTRENYVVENINKKNINTAVVSPISQDTWYGEAFGIVYGFMAVNVPVIEAIKHILSPQVLVFVLWQLLLFYILFVRFSRCLKNRKQYQFELWTLLILFAFFIVQGIFEPDLGTSIRHKIGLFPLIYFALYYEDFRKDIRQSI</sequence>
<evidence type="ECO:0000313" key="2">
    <source>
        <dbReference type="EMBL" id="SDW11150.1"/>
    </source>
</evidence>
<keyword evidence="1" id="KW-0472">Membrane</keyword>
<dbReference type="OrthoDB" id="2286267at2"/>
<reference evidence="3" key="1">
    <citation type="submission" date="2016-10" db="EMBL/GenBank/DDBJ databases">
        <authorList>
            <person name="Varghese N."/>
            <person name="Submissions S."/>
        </authorList>
    </citation>
    <scope>NUCLEOTIDE SEQUENCE [LARGE SCALE GENOMIC DNA]</scope>
    <source>
        <strain evidence="3">DSM 15718</strain>
    </source>
</reference>
<accession>A0A1H2QWA4</accession>
<keyword evidence="1" id="KW-0812">Transmembrane</keyword>
<proteinExistence type="predicted"/>
<feature type="transmembrane region" description="Helical" evidence="1">
    <location>
        <begin position="12"/>
        <end position="30"/>
    </location>
</feature>
<protein>
    <submittedName>
        <fullName evidence="2">Uncharacterized protein</fullName>
    </submittedName>
</protein>
<gene>
    <name evidence="2" type="ORF">SAMN05444338_101274</name>
</gene>
<feature type="transmembrane region" description="Helical" evidence="1">
    <location>
        <begin position="268"/>
        <end position="291"/>
    </location>
</feature>
<feature type="transmembrane region" description="Helical" evidence="1">
    <location>
        <begin position="327"/>
        <end position="345"/>
    </location>
</feature>
<dbReference type="STRING" id="229203.SAMN05444338_101274"/>
<evidence type="ECO:0000313" key="3">
    <source>
        <dbReference type="Proteomes" id="UP000198569"/>
    </source>
</evidence>
<dbReference type="EMBL" id="FNMV01000001">
    <property type="protein sequence ID" value="SDW11150.1"/>
    <property type="molecule type" value="Genomic_DNA"/>
</dbReference>